<dbReference type="Proteomes" id="UP000762676">
    <property type="component" value="Unassembled WGS sequence"/>
</dbReference>
<sequence>MSLFNYKVISETTLGTIESVLPHCDLVENSLSLSVTSSIGDQKKPLTCFAWETCYNHRPRQLQIQVRLMSVGAIELGS</sequence>
<accession>A0AAV4EZF3</accession>
<keyword evidence="2" id="KW-1185">Reference proteome</keyword>
<organism evidence="1 2">
    <name type="scientific">Elysia marginata</name>
    <dbReference type="NCBI Taxonomy" id="1093978"/>
    <lineage>
        <taxon>Eukaryota</taxon>
        <taxon>Metazoa</taxon>
        <taxon>Spiralia</taxon>
        <taxon>Lophotrochozoa</taxon>
        <taxon>Mollusca</taxon>
        <taxon>Gastropoda</taxon>
        <taxon>Heterobranchia</taxon>
        <taxon>Euthyneura</taxon>
        <taxon>Panpulmonata</taxon>
        <taxon>Sacoglossa</taxon>
        <taxon>Placobranchoidea</taxon>
        <taxon>Plakobranchidae</taxon>
        <taxon>Elysia</taxon>
    </lineage>
</organism>
<comment type="caution">
    <text evidence="1">The sequence shown here is derived from an EMBL/GenBank/DDBJ whole genome shotgun (WGS) entry which is preliminary data.</text>
</comment>
<gene>
    <name evidence="1" type="ORF">ElyMa_005551700</name>
</gene>
<protein>
    <submittedName>
        <fullName evidence="1">Uncharacterized protein</fullName>
    </submittedName>
</protein>
<name>A0AAV4EZF3_9GAST</name>
<dbReference type="AlphaFoldDB" id="A0AAV4EZF3"/>
<reference evidence="1 2" key="1">
    <citation type="journal article" date="2021" name="Elife">
        <title>Chloroplast acquisition without the gene transfer in kleptoplastic sea slugs, Plakobranchus ocellatus.</title>
        <authorList>
            <person name="Maeda T."/>
            <person name="Takahashi S."/>
            <person name="Yoshida T."/>
            <person name="Shimamura S."/>
            <person name="Takaki Y."/>
            <person name="Nagai Y."/>
            <person name="Toyoda A."/>
            <person name="Suzuki Y."/>
            <person name="Arimoto A."/>
            <person name="Ishii H."/>
            <person name="Satoh N."/>
            <person name="Nishiyama T."/>
            <person name="Hasebe M."/>
            <person name="Maruyama T."/>
            <person name="Minagawa J."/>
            <person name="Obokata J."/>
            <person name="Shigenobu S."/>
        </authorList>
    </citation>
    <scope>NUCLEOTIDE SEQUENCE [LARGE SCALE GENOMIC DNA]</scope>
</reference>
<evidence type="ECO:0000313" key="2">
    <source>
        <dbReference type="Proteomes" id="UP000762676"/>
    </source>
</evidence>
<proteinExistence type="predicted"/>
<dbReference type="EMBL" id="BMAT01011069">
    <property type="protein sequence ID" value="GFR66166.1"/>
    <property type="molecule type" value="Genomic_DNA"/>
</dbReference>
<feature type="non-terminal residue" evidence="1">
    <location>
        <position position="78"/>
    </location>
</feature>
<evidence type="ECO:0000313" key="1">
    <source>
        <dbReference type="EMBL" id="GFR66166.1"/>
    </source>
</evidence>